<dbReference type="EMBL" id="JANUTS010000001">
    <property type="protein sequence ID" value="MCS2794911.1"/>
    <property type="molecule type" value="Genomic_DNA"/>
</dbReference>
<evidence type="ECO:0000259" key="2">
    <source>
        <dbReference type="Pfam" id="PF00534"/>
    </source>
</evidence>
<dbReference type="RefSeq" id="WP_171033283.1">
    <property type="nucleotide sequence ID" value="NZ_JADNIY010000033.1"/>
</dbReference>
<evidence type="ECO:0000313" key="5">
    <source>
        <dbReference type="Proteomes" id="UP001204548"/>
    </source>
</evidence>
<keyword evidence="1" id="KW-0808">Transferase</keyword>
<comment type="caution">
    <text evidence="4">The sequence shown here is derived from an EMBL/GenBank/DDBJ whole genome shotgun (WGS) entry which is preliminary data.</text>
</comment>
<evidence type="ECO:0000256" key="1">
    <source>
        <dbReference type="ARBA" id="ARBA00022679"/>
    </source>
</evidence>
<evidence type="ECO:0000259" key="3">
    <source>
        <dbReference type="Pfam" id="PF13439"/>
    </source>
</evidence>
<gene>
    <name evidence="4" type="ORF">NXW97_23465</name>
</gene>
<protein>
    <submittedName>
        <fullName evidence="4">Glycosyltransferase family 4 protein</fullName>
    </submittedName>
</protein>
<dbReference type="PANTHER" id="PTHR46401:SF2">
    <property type="entry name" value="GLYCOSYLTRANSFERASE WBBK-RELATED"/>
    <property type="match status" value="1"/>
</dbReference>
<dbReference type="SUPFAM" id="SSF53756">
    <property type="entry name" value="UDP-Glycosyltransferase/glycogen phosphorylase"/>
    <property type="match status" value="1"/>
</dbReference>
<dbReference type="Pfam" id="PF00534">
    <property type="entry name" value="Glycos_transf_1"/>
    <property type="match status" value="1"/>
</dbReference>
<dbReference type="InterPro" id="IPR001296">
    <property type="entry name" value="Glyco_trans_1"/>
</dbReference>
<evidence type="ECO:0000313" key="4">
    <source>
        <dbReference type="EMBL" id="MCS2794911.1"/>
    </source>
</evidence>
<dbReference type="Gene3D" id="3.40.50.2000">
    <property type="entry name" value="Glycogen Phosphorylase B"/>
    <property type="match status" value="2"/>
</dbReference>
<dbReference type="PANTHER" id="PTHR46401">
    <property type="entry name" value="GLYCOSYLTRANSFERASE WBBK-RELATED"/>
    <property type="match status" value="1"/>
</dbReference>
<organism evidence="4 5">
    <name type="scientific">Bacteroides faecis</name>
    <dbReference type="NCBI Taxonomy" id="674529"/>
    <lineage>
        <taxon>Bacteria</taxon>
        <taxon>Pseudomonadati</taxon>
        <taxon>Bacteroidota</taxon>
        <taxon>Bacteroidia</taxon>
        <taxon>Bacteroidales</taxon>
        <taxon>Bacteroidaceae</taxon>
        <taxon>Bacteroides</taxon>
    </lineage>
</organism>
<dbReference type="AlphaFoldDB" id="A0AAW5P2K8"/>
<accession>A0AAW5P2K8</accession>
<feature type="domain" description="Glycosyltransferase subfamily 4-like N-terminal" evidence="3">
    <location>
        <begin position="7"/>
        <end position="143"/>
    </location>
</feature>
<reference evidence="4" key="1">
    <citation type="submission" date="2022-08" db="EMBL/GenBank/DDBJ databases">
        <title>Genome Sequencing of Bacteroides fragilis Group Isolates with Nanopore Technology.</title>
        <authorList>
            <person name="Tisza M.J."/>
            <person name="Smith D."/>
            <person name="Dekker J.P."/>
        </authorList>
    </citation>
    <scope>NUCLEOTIDE SEQUENCE</scope>
    <source>
        <strain evidence="4">BFG-351</strain>
    </source>
</reference>
<dbReference type="Pfam" id="PF13439">
    <property type="entry name" value="Glyco_transf_4"/>
    <property type="match status" value="1"/>
</dbReference>
<dbReference type="InterPro" id="IPR028098">
    <property type="entry name" value="Glyco_trans_4-like_N"/>
</dbReference>
<name>A0AAW5P2K8_9BACE</name>
<dbReference type="CDD" id="cd03801">
    <property type="entry name" value="GT4_PimA-like"/>
    <property type="match status" value="1"/>
</dbReference>
<dbReference type="Proteomes" id="UP001204548">
    <property type="component" value="Unassembled WGS sequence"/>
</dbReference>
<sequence length="336" mass="39016">MIKTEDVTVCSIFEPKPTDVFWYKLDPRIKKITLGKSKEGFSLKELFLILSTIRNNKYNVVHVHSKFYYYALSVLFLHRKTKFFYTVHSDAKMENLGWDEKFFPWKKYCFRKAHIHPVTISNTSQKSFDDLYNCHNDLVYNGVPRPVISSENPVAEFRLTDKTKLFIHAGRIDTPKNQLVLCKVFNRLIQEGHDIVLLIAGSKQKKEIFTSLEPYLCDRIKYLGERNDIPQIMAHCDAMCLPSIWEGLPVTLLEALSVGCIPICSNVGGIPDVIESGMNGFLSKSSSEYDYYNTMCEYLSKSENEYEQIRRNCKRSFENYDIVNTTKSYLALYKAY</sequence>
<dbReference type="GO" id="GO:0009103">
    <property type="term" value="P:lipopolysaccharide biosynthetic process"/>
    <property type="evidence" value="ECO:0007669"/>
    <property type="project" value="TreeGrafter"/>
</dbReference>
<feature type="domain" description="Glycosyl transferase family 1" evidence="2">
    <location>
        <begin position="158"/>
        <end position="314"/>
    </location>
</feature>
<dbReference type="GO" id="GO:0016757">
    <property type="term" value="F:glycosyltransferase activity"/>
    <property type="evidence" value="ECO:0007669"/>
    <property type="project" value="InterPro"/>
</dbReference>
<proteinExistence type="predicted"/>